<evidence type="ECO:0000313" key="3">
    <source>
        <dbReference type="Proteomes" id="UP001174136"/>
    </source>
</evidence>
<evidence type="ECO:0000313" key="2">
    <source>
        <dbReference type="EMBL" id="KAK0148322.1"/>
    </source>
</evidence>
<sequence length="323" mass="35032">MKRMLQLDSNQRITPRALLEHPFISSLERGVHHNSSCQPSGDHHSSCCPEPSGDHHTSCCPEPSVDHHNSCCPEPSGDHQSSCCPEPSVDHQNSCCPEPSGDHHNSCCPEPSGDHHNSCCPEPSVDHHTSCCPEPSGDHHTSCCPEPSGDHHTSCCPEPSGDHHTSCCPEPSGDHHNSCCPEPRVDSNCPEPSVDHHISGSLEKQTKPSPPVSHTPSVSEDQTPTVDTTDSGKGTSSDTSTLQNWWDDLLNSAFASEMFRYSSTPTSLCDLTKSSEKMMFEDVTVSVGIQRARPKNQEEAEQSKAVLQGSAENHLLLLLPCHR</sequence>
<organism evidence="2 3">
    <name type="scientific">Merluccius polli</name>
    <name type="common">Benguela hake</name>
    <name type="synonym">Merluccius cadenati</name>
    <dbReference type="NCBI Taxonomy" id="89951"/>
    <lineage>
        <taxon>Eukaryota</taxon>
        <taxon>Metazoa</taxon>
        <taxon>Chordata</taxon>
        <taxon>Craniata</taxon>
        <taxon>Vertebrata</taxon>
        <taxon>Euteleostomi</taxon>
        <taxon>Actinopterygii</taxon>
        <taxon>Neopterygii</taxon>
        <taxon>Teleostei</taxon>
        <taxon>Neoteleostei</taxon>
        <taxon>Acanthomorphata</taxon>
        <taxon>Zeiogadaria</taxon>
        <taxon>Gadariae</taxon>
        <taxon>Gadiformes</taxon>
        <taxon>Gadoidei</taxon>
        <taxon>Merlucciidae</taxon>
        <taxon>Merluccius</taxon>
    </lineage>
</organism>
<proteinExistence type="predicted"/>
<protein>
    <submittedName>
        <fullName evidence="2">Circumsporozoite protein</fullName>
    </submittedName>
</protein>
<keyword evidence="3" id="KW-1185">Reference proteome</keyword>
<gene>
    <name evidence="2" type="primary">CSP_0</name>
    <name evidence="2" type="ORF">N1851_011716</name>
</gene>
<reference evidence="2" key="1">
    <citation type="journal article" date="2023" name="Front. Mar. Sci.">
        <title>A new Merluccius polli reference genome to investigate the effects of global change in West African waters.</title>
        <authorList>
            <person name="Mateo J.L."/>
            <person name="Blanco-Fernandez C."/>
            <person name="Garcia-Vazquez E."/>
            <person name="Machado-Schiaffino G."/>
        </authorList>
    </citation>
    <scope>NUCLEOTIDE SEQUENCE</scope>
    <source>
        <strain evidence="2">C29</strain>
        <tissue evidence="2">Fin</tissue>
    </source>
</reference>
<evidence type="ECO:0000256" key="1">
    <source>
        <dbReference type="SAM" id="MobiDB-lite"/>
    </source>
</evidence>
<dbReference type="AlphaFoldDB" id="A0AA47MYD7"/>
<accession>A0AA47MYD7</accession>
<dbReference type="Proteomes" id="UP001174136">
    <property type="component" value="Unassembled WGS sequence"/>
</dbReference>
<feature type="compositionally biased region" description="Low complexity" evidence="1">
    <location>
        <begin position="214"/>
        <end position="240"/>
    </location>
</feature>
<comment type="caution">
    <text evidence="2">The sequence shown here is derived from an EMBL/GenBank/DDBJ whole genome shotgun (WGS) entry which is preliminary data.</text>
</comment>
<feature type="region of interest" description="Disordered" evidence="1">
    <location>
        <begin position="191"/>
        <end position="240"/>
    </location>
</feature>
<dbReference type="EMBL" id="JAOPHQ010002046">
    <property type="protein sequence ID" value="KAK0148322.1"/>
    <property type="molecule type" value="Genomic_DNA"/>
</dbReference>
<name>A0AA47MYD7_MERPO</name>